<dbReference type="InterPro" id="IPR001789">
    <property type="entry name" value="Sig_transdc_resp-reg_receiver"/>
</dbReference>
<organism evidence="6 7">
    <name type="scientific">Shewanella psychrophila</name>
    <dbReference type="NCBI Taxonomy" id="225848"/>
    <lineage>
        <taxon>Bacteria</taxon>
        <taxon>Pseudomonadati</taxon>
        <taxon>Pseudomonadota</taxon>
        <taxon>Gammaproteobacteria</taxon>
        <taxon>Alteromonadales</taxon>
        <taxon>Shewanellaceae</taxon>
        <taxon>Shewanella</taxon>
    </lineage>
</organism>
<dbReference type="GO" id="GO:0000156">
    <property type="term" value="F:phosphorelay response regulator activity"/>
    <property type="evidence" value="ECO:0007669"/>
    <property type="project" value="TreeGrafter"/>
</dbReference>
<dbReference type="STRING" id="225848.Sps_04154"/>
<proteinExistence type="predicted"/>
<dbReference type="SUPFAM" id="SSF52172">
    <property type="entry name" value="CheY-like"/>
    <property type="match status" value="1"/>
</dbReference>
<evidence type="ECO:0000313" key="6">
    <source>
        <dbReference type="EMBL" id="AQS39260.1"/>
    </source>
</evidence>
<feature type="domain" description="Response regulatory" evidence="4">
    <location>
        <begin position="5"/>
        <end position="118"/>
    </location>
</feature>
<dbReference type="PANTHER" id="PTHR48111">
    <property type="entry name" value="REGULATOR OF RPOS"/>
    <property type="match status" value="1"/>
</dbReference>
<reference evidence="6 7" key="1">
    <citation type="submission" date="2016-03" db="EMBL/GenBank/DDBJ databases">
        <title>Complete genome sequence of Shewanella psychrophila WP2, a deep sea bacterium isolated from west Pacific sediment.</title>
        <authorList>
            <person name="Xu G."/>
            <person name="Jian H."/>
        </authorList>
    </citation>
    <scope>NUCLEOTIDE SEQUENCE [LARGE SCALE GENOMIC DNA]</scope>
    <source>
        <strain evidence="6 7">WP2</strain>
    </source>
</reference>
<keyword evidence="2" id="KW-0597">Phosphoprotein</keyword>
<evidence type="ECO:0000256" key="3">
    <source>
        <dbReference type="PROSITE-ProRule" id="PRU01091"/>
    </source>
</evidence>
<dbReference type="InterPro" id="IPR036388">
    <property type="entry name" value="WH-like_DNA-bd_sf"/>
</dbReference>
<dbReference type="GO" id="GO:0000976">
    <property type="term" value="F:transcription cis-regulatory region binding"/>
    <property type="evidence" value="ECO:0007669"/>
    <property type="project" value="TreeGrafter"/>
</dbReference>
<dbReference type="OrthoDB" id="9802426at2"/>
<keyword evidence="7" id="KW-1185">Reference proteome</keyword>
<dbReference type="GO" id="GO:0005829">
    <property type="term" value="C:cytosol"/>
    <property type="evidence" value="ECO:0007669"/>
    <property type="project" value="TreeGrafter"/>
</dbReference>
<accession>A0A1S6HUM5</accession>
<dbReference type="InterPro" id="IPR001867">
    <property type="entry name" value="OmpR/PhoB-type_DNA-bd"/>
</dbReference>
<dbReference type="InterPro" id="IPR016032">
    <property type="entry name" value="Sig_transdc_resp-reg_C-effctor"/>
</dbReference>
<dbReference type="SMART" id="SM00862">
    <property type="entry name" value="Trans_reg_C"/>
    <property type="match status" value="1"/>
</dbReference>
<dbReference type="PROSITE" id="PS51755">
    <property type="entry name" value="OMPR_PHOB"/>
    <property type="match status" value="1"/>
</dbReference>
<dbReference type="Gene3D" id="3.40.50.2300">
    <property type="match status" value="1"/>
</dbReference>
<protein>
    <submittedName>
        <fullName evidence="6">Response regulator with CheY-like receiver domain and winged-helix DNA-binding domain</fullName>
    </submittedName>
</protein>
<dbReference type="SUPFAM" id="SSF46894">
    <property type="entry name" value="C-terminal effector domain of the bipartite response regulators"/>
    <property type="match status" value="1"/>
</dbReference>
<evidence type="ECO:0000313" key="7">
    <source>
        <dbReference type="Proteomes" id="UP000189545"/>
    </source>
</evidence>
<feature type="modified residue" description="4-aspartylphosphate" evidence="2">
    <location>
        <position position="54"/>
    </location>
</feature>
<evidence type="ECO:0000256" key="1">
    <source>
        <dbReference type="ARBA" id="ARBA00023125"/>
    </source>
</evidence>
<dbReference type="RefSeq" id="WP_077754201.1">
    <property type="nucleotide sequence ID" value="NZ_CP014782.1"/>
</dbReference>
<keyword evidence="1 3" id="KW-0238">DNA-binding</keyword>
<dbReference type="KEGG" id="spsw:Sps_04154"/>
<name>A0A1S6HUM5_9GAMM</name>
<dbReference type="Pfam" id="PF00486">
    <property type="entry name" value="Trans_reg_C"/>
    <property type="match status" value="1"/>
</dbReference>
<dbReference type="PANTHER" id="PTHR48111:SF47">
    <property type="entry name" value="TRANSCRIPTIONAL REGULATORY PROTEIN RSTA"/>
    <property type="match status" value="1"/>
</dbReference>
<dbReference type="Pfam" id="PF00072">
    <property type="entry name" value="Response_reg"/>
    <property type="match status" value="1"/>
</dbReference>
<gene>
    <name evidence="6" type="ORF">Sps_04154</name>
</gene>
<dbReference type="EMBL" id="CP014782">
    <property type="protein sequence ID" value="AQS39260.1"/>
    <property type="molecule type" value="Genomic_DNA"/>
</dbReference>
<dbReference type="AlphaFoldDB" id="A0A1S6HUM5"/>
<evidence type="ECO:0000259" key="4">
    <source>
        <dbReference type="PROSITE" id="PS50110"/>
    </source>
</evidence>
<evidence type="ECO:0000256" key="2">
    <source>
        <dbReference type="PROSITE-ProRule" id="PRU00169"/>
    </source>
</evidence>
<dbReference type="Gene3D" id="6.10.250.690">
    <property type="match status" value="1"/>
</dbReference>
<dbReference type="GO" id="GO:0006355">
    <property type="term" value="P:regulation of DNA-templated transcription"/>
    <property type="evidence" value="ECO:0007669"/>
    <property type="project" value="InterPro"/>
</dbReference>
<sequence>MVKARILIIEDDLEISRLTAMYLEAEDYETKIINDGLLGIDAISVYKPDLIILDLMLPGLDGIEICKQSRHFYFGPILVLTACADDMSEVSLLKLGADDYLTKPIRPHVMVARIDALLRRASNQPPKTEVIAIGQLRLDTATREVNLGEIKPVLTEAEYDILLLLASNPGIIVSRDDCCRSLRGIEHDANDRSVDMRISGLRKKLGDITAPYHLILTVRNKGYMLVNG</sequence>
<dbReference type="InterPro" id="IPR039420">
    <property type="entry name" value="WalR-like"/>
</dbReference>
<dbReference type="CDD" id="cd00383">
    <property type="entry name" value="trans_reg_C"/>
    <property type="match status" value="1"/>
</dbReference>
<evidence type="ECO:0000259" key="5">
    <source>
        <dbReference type="PROSITE" id="PS51755"/>
    </source>
</evidence>
<dbReference type="GO" id="GO:0032993">
    <property type="term" value="C:protein-DNA complex"/>
    <property type="evidence" value="ECO:0007669"/>
    <property type="project" value="TreeGrafter"/>
</dbReference>
<dbReference type="Gene3D" id="1.10.10.10">
    <property type="entry name" value="Winged helix-like DNA-binding domain superfamily/Winged helix DNA-binding domain"/>
    <property type="match status" value="1"/>
</dbReference>
<feature type="DNA-binding region" description="OmpR/PhoB-type" evidence="3">
    <location>
        <begin position="128"/>
        <end position="227"/>
    </location>
</feature>
<dbReference type="Proteomes" id="UP000189545">
    <property type="component" value="Chromosome"/>
</dbReference>
<feature type="domain" description="OmpR/PhoB-type" evidence="5">
    <location>
        <begin position="128"/>
        <end position="227"/>
    </location>
</feature>
<dbReference type="PROSITE" id="PS50110">
    <property type="entry name" value="RESPONSE_REGULATORY"/>
    <property type="match status" value="1"/>
</dbReference>
<dbReference type="SMART" id="SM00448">
    <property type="entry name" value="REC"/>
    <property type="match status" value="1"/>
</dbReference>
<dbReference type="InterPro" id="IPR011006">
    <property type="entry name" value="CheY-like_superfamily"/>
</dbReference>